<organism evidence="1 2">
    <name type="scientific">Cryptococcus tetragattii IND107</name>
    <dbReference type="NCBI Taxonomy" id="1296105"/>
    <lineage>
        <taxon>Eukaryota</taxon>
        <taxon>Fungi</taxon>
        <taxon>Dikarya</taxon>
        <taxon>Basidiomycota</taxon>
        <taxon>Agaricomycotina</taxon>
        <taxon>Tremellomycetes</taxon>
        <taxon>Tremellales</taxon>
        <taxon>Cryptococcaceae</taxon>
        <taxon>Cryptococcus</taxon>
        <taxon>Cryptococcus gattii species complex</taxon>
    </lineage>
</organism>
<protein>
    <submittedName>
        <fullName evidence="1">Uncharacterized protein</fullName>
    </submittedName>
</protein>
<dbReference type="EMBL" id="ATAM02000002">
    <property type="protein sequence ID" value="KAL0253737.1"/>
    <property type="molecule type" value="Genomic_DNA"/>
</dbReference>
<dbReference type="Proteomes" id="UP000054399">
    <property type="component" value="Unassembled WGS sequence"/>
</dbReference>
<dbReference type="GeneID" id="91987971"/>
<accession>A0ABR3BZC1</accession>
<name>A0ABR3BZC1_9TREE</name>
<reference evidence="2" key="1">
    <citation type="submission" date="2015-01" db="EMBL/GenBank/DDBJ databases">
        <title>The Genome Sequence of Cryptococcus gattii MMRL2647.</title>
        <authorList>
            <consortium name="The Broad Institute Genomics Platform"/>
            <person name="Cuomo C."/>
            <person name="Litvintseva A."/>
            <person name="Chen Y."/>
            <person name="Heitman J."/>
            <person name="Sun S."/>
            <person name="Springer D."/>
            <person name="Dromer F."/>
            <person name="Young S."/>
            <person name="Zeng Q."/>
            <person name="Gargeya S."/>
            <person name="Abouelleil A."/>
            <person name="Alvarado L."/>
            <person name="Chapman S.B."/>
            <person name="Gainer-Dewar J."/>
            <person name="Goldberg J."/>
            <person name="Griggs A."/>
            <person name="Gujja S."/>
            <person name="Hansen M."/>
            <person name="Howarth C."/>
            <person name="Imamovic A."/>
            <person name="Larimer J."/>
            <person name="Murphy C."/>
            <person name="Naylor J."/>
            <person name="Pearson M."/>
            <person name="Priest M."/>
            <person name="Roberts A."/>
            <person name="Saif S."/>
            <person name="Shea T."/>
            <person name="Sykes S."/>
            <person name="Wortman J."/>
            <person name="Nusbaum C."/>
            <person name="Birren B."/>
        </authorList>
    </citation>
    <scope>NUCLEOTIDE SEQUENCE [LARGE SCALE GENOMIC DNA]</scope>
    <source>
        <strain evidence="2">IND107</strain>
    </source>
</reference>
<proteinExistence type="predicted"/>
<evidence type="ECO:0000313" key="1">
    <source>
        <dbReference type="EMBL" id="KAL0253737.1"/>
    </source>
</evidence>
<keyword evidence="2" id="KW-1185">Reference proteome</keyword>
<evidence type="ECO:0000313" key="2">
    <source>
        <dbReference type="Proteomes" id="UP000054399"/>
    </source>
</evidence>
<sequence>MKMVNCTGDCRGIKVQFGLFISRPHQMCYRDAAHATLRIWGLPKADEDLPRHVAGMSDMSAPILAPESSLFHMPFLEGHSFVLDVDAQGKVSVSGPYSMNVRFGILSRELACRF</sequence>
<dbReference type="RefSeq" id="XP_066615958.1">
    <property type="nucleotide sequence ID" value="XM_066755672.1"/>
</dbReference>
<comment type="caution">
    <text evidence="1">The sequence shown here is derived from an EMBL/GenBank/DDBJ whole genome shotgun (WGS) entry which is preliminary data.</text>
</comment>
<reference evidence="1 2" key="2">
    <citation type="submission" date="2024-01" db="EMBL/GenBank/DDBJ databases">
        <title>Comparative genomics of Cryptococcus and Kwoniella reveals pathogenesis evolution and contrasting modes of karyotype evolution via chromosome fusion or intercentromeric recombination.</title>
        <authorList>
            <person name="Coelho M.A."/>
            <person name="David-Palma M."/>
            <person name="Shea T."/>
            <person name="Bowers K."/>
            <person name="Mcginley-Smith S."/>
            <person name="Mohammad A.W."/>
            <person name="Gnirke A."/>
            <person name="Yurkov A.M."/>
            <person name="Nowrousian M."/>
            <person name="Sun S."/>
            <person name="Cuomo C.A."/>
            <person name="Heitman J."/>
        </authorList>
    </citation>
    <scope>NUCLEOTIDE SEQUENCE [LARGE SCALE GENOMIC DNA]</scope>
    <source>
        <strain evidence="1 2">IND107</strain>
    </source>
</reference>
<gene>
    <name evidence="1" type="ORF">I308_101113</name>
</gene>